<proteinExistence type="predicted"/>
<name>A0A645GD07_9ZZZZ</name>
<evidence type="ECO:0000313" key="1">
    <source>
        <dbReference type="EMBL" id="MPN21723.1"/>
    </source>
</evidence>
<dbReference type="EMBL" id="VSSQ01069769">
    <property type="protein sequence ID" value="MPN21723.1"/>
    <property type="molecule type" value="Genomic_DNA"/>
</dbReference>
<comment type="caution">
    <text evidence="1">The sequence shown here is derived from an EMBL/GenBank/DDBJ whole genome shotgun (WGS) entry which is preliminary data.</text>
</comment>
<reference evidence="1" key="1">
    <citation type="submission" date="2019-08" db="EMBL/GenBank/DDBJ databases">
        <authorList>
            <person name="Kucharzyk K."/>
            <person name="Murdoch R.W."/>
            <person name="Higgins S."/>
            <person name="Loffler F."/>
        </authorList>
    </citation>
    <scope>NUCLEOTIDE SEQUENCE</scope>
</reference>
<gene>
    <name evidence="1" type="ORF">SDC9_169103</name>
</gene>
<organism evidence="1">
    <name type="scientific">bioreactor metagenome</name>
    <dbReference type="NCBI Taxonomy" id="1076179"/>
    <lineage>
        <taxon>unclassified sequences</taxon>
        <taxon>metagenomes</taxon>
        <taxon>ecological metagenomes</taxon>
    </lineage>
</organism>
<accession>A0A645GD07</accession>
<protein>
    <submittedName>
        <fullName evidence="1">Uncharacterized protein</fullName>
    </submittedName>
</protein>
<dbReference type="AlphaFoldDB" id="A0A645GD07"/>
<sequence length="88" mass="10287">MGRSSTVETNATEEELLLVCSITNSKTEKFLIHTPSCKKTLDKMIDCINLLLKNINSLLYLYQIIGNTYRFIVSRIFHYFSIYIKYLL</sequence>